<dbReference type="PROSITE" id="PS50217">
    <property type="entry name" value="BZIP"/>
    <property type="match status" value="1"/>
</dbReference>
<evidence type="ECO:0000256" key="8">
    <source>
        <dbReference type="ARBA" id="ARBA00068999"/>
    </source>
</evidence>
<dbReference type="STRING" id="105351.A0A401KRA8"/>
<feature type="region of interest" description="Disordered" evidence="10">
    <location>
        <begin position="268"/>
        <end position="331"/>
    </location>
</feature>
<keyword evidence="3" id="KW-0805">Transcription regulation</keyword>
<dbReference type="GO" id="GO:0005634">
    <property type="term" value="C:nucleus"/>
    <property type="evidence" value="ECO:0007669"/>
    <property type="project" value="UniProtKB-SubCell"/>
</dbReference>
<dbReference type="AlphaFoldDB" id="A0A401KRA8"/>
<gene>
    <name evidence="12" type="ORF">AAWM_04699</name>
</gene>
<feature type="compositionally biased region" description="Low complexity" evidence="10">
    <location>
        <begin position="143"/>
        <end position="157"/>
    </location>
</feature>
<evidence type="ECO:0000256" key="9">
    <source>
        <dbReference type="SAM" id="Coils"/>
    </source>
</evidence>
<keyword evidence="7" id="KW-0539">Nucleus</keyword>
<dbReference type="EMBL" id="BDHI01000014">
    <property type="protein sequence ID" value="GCB21814.1"/>
    <property type="molecule type" value="Genomic_DNA"/>
</dbReference>
<dbReference type="FunFam" id="1.20.5.170:FF:000053">
    <property type="entry name" value="BZIP transcription factor AtfA"/>
    <property type="match status" value="1"/>
</dbReference>
<keyword evidence="9" id="KW-0175">Coiled coil</keyword>
<dbReference type="PRINTS" id="PR00043">
    <property type="entry name" value="LEUZIPPRJUN"/>
</dbReference>
<reference evidence="12 13" key="1">
    <citation type="submission" date="2016-09" db="EMBL/GenBank/DDBJ databases">
        <title>Aspergillus awamori IFM 58123T.</title>
        <authorList>
            <person name="Kusuya Y."/>
            <person name="Shimizu M."/>
            <person name="Takahashi H."/>
            <person name="Yaguchi T."/>
        </authorList>
    </citation>
    <scope>NUCLEOTIDE SEQUENCE [LARGE SCALE GENOMIC DNA]</scope>
    <source>
        <strain evidence="12 13">IFM 58123</strain>
    </source>
</reference>
<evidence type="ECO:0000256" key="4">
    <source>
        <dbReference type="ARBA" id="ARBA00023016"/>
    </source>
</evidence>
<evidence type="ECO:0000256" key="10">
    <source>
        <dbReference type="SAM" id="MobiDB-lite"/>
    </source>
</evidence>
<dbReference type="CDD" id="cd14687">
    <property type="entry name" value="bZIP_ATF2"/>
    <property type="match status" value="1"/>
</dbReference>
<evidence type="ECO:0000256" key="2">
    <source>
        <dbReference type="ARBA" id="ARBA00009050"/>
    </source>
</evidence>
<dbReference type="PANTHER" id="PTHR19304">
    <property type="entry name" value="CYCLIC-AMP RESPONSE ELEMENT BINDING PROTEIN"/>
    <property type="match status" value="1"/>
</dbReference>
<dbReference type="SUPFAM" id="SSF57959">
    <property type="entry name" value="Leucine zipper domain"/>
    <property type="match status" value="1"/>
</dbReference>
<proteinExistence type="inferred from homology"/>
<dbReference type="Pfam" id="PF00170">
    <property type="entry name" value="bZIP_1"/>
    <property type="match status" value="1"/>
</dbReference>
<evidence type="ECO:0000256" key="1">
    <source>
        <dbReference type="ARBA" id="ARBA00004123"/>
    </source>
</evidence>
<dbReference type="Gene3D" id="1.20.5.170">
    <property type="match status" value="1"/>
</dbReference>
<evidence type="ECO:0000256" key="6">
    <source>
        <dbReference type="ARBA" id="ARBA00023163"/>
    </source>
</evidence>
<dbReference type="InterPro" id="IPR002112">
    <property type="entry name" value="Leuzip_Jun"/>
</dbReference>
<keyword evidence="4" id="KW-0346">Stress response</keyword>
<feature type="domain" description="BZIP" evidence="11">
    <location>
        <begin position="184"/>
        <end position="247"/>
    </location>
</feature>
<comment type="caution">
    <text evidence="12">The sequence shown here is derived from an EMBL/GenBank/DDBJ whole genome shotgun (WGS) entry which is preliminary data.</text>
</comment>
<evidence type="ECO:0000256" key="3">
    <source>
        <dbReference type="ARBA" id="ARBA00023015"/>
    </source>
</evidence>
<organism evidence="12 13">
    <name type="scientific">Aspergillus awamori</name>
    <name type="common">Black koji mold</name>
    <dbReference type="NCBI Taxonomy" id="105351"/>
    <lineage>
        <taxon>Eukaryota</taxon>
        <taxon>Fungi</taxon>
        <taxon>Dikarya</taxon>
        <taxon>Ascomycota</taxon>
        <taxon>Pezizomycotina</taxon>
        <taxon>Eurotiomycetes</taxon>
        <taxon>Eurotiomycetidae</taxon>
        <taxon>Eurotiales</taxon>
        <taxon>Aspergillaceae</taxon>
        <taxon>Aspergillus</taxon>
    </lineage>
</organism>
<dbReference type="PROSITE" id="PS00036">
    <property type="entry name" value="BZIP_BASIC"/>
    <property type="match status" value="1"/>
</dbReference>
<keyword evidence="5" id="KW-0238">DNA-binding</keyword>
<feature type="compositionally biased region" description="Polar residues" evidence="10">
    <location>
        <begin position="128"/>
        <end position="142"/>
    </location>
</feature>
<protein>
    <recommendedName>
        <fullName evidence="8">Basic leucine zipper (bZIP) transcription factor atfB</fullName>
    </recommendedName>
</protein>
<feature type="region of interest" description="Disordered" evidence="10">
    <location>
        <begin position="117"/>
        <end position="185"/>
    </location>
</feature>
<feature type="compositionally biased region" description="Basic and acidic residues" evidence="10">
    <location>
        <begin position="277"/>
        <end position="293"/>
    </location>
</feature>
<comment type="similarity">
    <text evidence="2">Belongs to the bZIP family. ATF subfamily.</text>
</comment>
<dbReference type="InterPro" id="IPR051027">
    <property type="entry name" value="bZIP_transcription_factors"/>
</dbReference>
<comment type="subcellular location">
    <subcellularLocation>
        <location evidence="1">Nucleus</location>
    </subcellularLocation>
</comment>
<dbReference type="GO" id="GO:0003700">
    <property type="term" value="F:DNA-binding transcription factor activity"/>
    <property type="evidence" value="ECO:0007669"/>
    <property type="project" value="InterPro"/>
</dbReference>
<dbReference type="InterPro" id="IPR046347">
    <property type="entry name" value="bZIP_sf"/>
</dbReference>
<evidence type="ECO:0000256" key="5">
    <source>
        <dbReference type="ARBA" id="ARBA00023125"/>
    </source>
</evidence>
<feature type="coiled-coil region" evidence="9">
    <location>
        <begin position="202"/>
        <end position="243"/>
    </location>
</feature>
<keyword evidence="6" id="KW-0804">Transcription</keyword>
<sequence length="331" mass="36819">MVDVTMSAEMNLYGPLTGPPATTDETWPGSLPYYLDNTIPQDCLSLPLFEDNNQWLLNSFSPPVSWGTGPALRTNSTASSEASFIAPCQTVHNPTMSDYEQKCSPMQTTFPPFAPAPMPPTPMHEITSRGSITSVSSGGSADSNQSRFSISSYSSSSNETPVYSRRGSSNRPPSPGFEVNERERRKRERFLERNRVAANKCRKKKKEHAKQLESRCETVSRENTLLESQVDHLRGEILNLKNELLRHSHCGDERIKCHLAKMVKQLSDKTGAATQSPEEKESLPATESPKHEQEQEEEEKEEQEMAMVLEDLVELPAAADGSVTEGQKDTE</sequence>
<keyword evidence="13" id="KW-1185">Reference proteome</keyword>
<dbReference type="InterPro" id="IPR004827">
    <property type="entry name" value="bZIP"/>
</dbReference>
<evidence type="ECO:0000256" key="7">
    <source>
        <dbReference type="ARBA" id="ARBA00023242"/>
    </source>
</evidence>
<accession>A0A401KRA8</accession>
<name>A0A401KRA8_ASPAW</name>
<evidence type="ECO:0000259" key="11">
    <source>
        <dbReference type="PROSITE" id="PS50217"/>
    </source>
</evidence>
<dbReference type="GO" id="GO:0003677">
    <property type="term" value="F:DNA binding"/>
    <property type="evidence" value="ECO:0007669"/>
    <property type="project" value="UniProtKB-KW"/>
</dbReference>
<dbReference type="SMART" id="SM00338">
    <property type="entry name" value="BRLZ"/>
    <property type="match status" value="1"/>
</dbReference>
<evidence type="ECO:0000313" key="12">
    <source>
        <dbReference type="EMBL" id="GCB21814.1"/>
    </source>
</evidence>
<evidence type="ECO:0000313" key="13">
    <source>
        <dbReference type="Proteomes" id="UP000286921"/>
    </source>
</evidence>
<dbReference type="Proteomes" id="UP000286921">
    <property type="component" value="Unassembled WGS sequence"/>
</dbReference>
<feature type="compositionally biased region" description="Acidic residues" evidence="10">
    <location>
        <begin position="294"/>
        <end position="304"/>
    </location>
</feature>